<accession>A0A9X0CLG3</accession>
<dbReference type="GO" id="GO:0017147">
    <property type="term" value="F:Wnt-protein binding"/>
    <property type="evidence" value="ECO:0007669"/>
    <property type="project" value="TreeGrafter"/>
</dbReference>
<dbReference type="GO" id="GO:0005737">
    <property type="term" value="C:cytoplasm"/>
    <property type="evidence" value="ECO:0007669"/>
    <property type="project" value="TreeGrafter"/>
</dbReference>
<sequence>MNALLVSLMLCIAPFFSNGNPLSVARQKCEEIKIDLCKALPYNRTRLPNSFEHETQATVNRTLWDLAQRINEVVCSEDLIFFVCSLYLPICVEHQQIKKPIKPCRSVCEKVKSDCHAAVQSIAGMKSLLLAFPEFECGTLETYDKGVCLTPRAFIQPTKPDPKATTNTKRDIKKKDFIKANFDFAVKGKVSSMNQTTSGYNILFNVSRVIIKKGCSFRSNVAQIWSQSNCTCDNAGTCTCLERSKEYVILGHKNGTKGLSLGLALELPRDRHLMEKIKSWKAELSRKNSKD</sequence>
<dbReference type="PANTHER" id="PTHR11309:SF96">
    <property type="entry name" value="SECRETED FRIZZLED-RELATED PROTEIN 3"/>
    <property type="match status" value="1"/>
</dbReference>
<reference evidence="6" key="1">
    <citation type="submission" date="2023-01" db="EMBL/GenBank/DDBJ databases">
        <title>Genome assembly of the deep-sea coral Lophelia pertusa.</title>
        <authorList>
            <person name="Herrera S."/>
            <person name="Cordes E."/>
        </authorList>
    </citation>
    <scope>NUCLEOTIDE SEQUENCE</scope>
    <source>
        <strain evidence="6">USNM1676648</strain>
        <tissue evidence="6">Polyp</tissue>
    </source>
</reference>
<dbReference type="Pfam" id="PF01392">
    <property type="entry name" value="Fz"/>
    <property type="match status" value="1"/>
</dbReference>
<keyword evidence="4" id="KW-0732">Signal</keyword>
<dbReference type="GO" id="GO:0060070">
    <property type="term" value="P:canonical Wnt signaling pathway"/>
    <property type="evidence" value="ECO:0007669"/>
    <property type="project" value="TreeGrafter"/>
</dbReference>
<dbReference type="InterPro" id="IPR018933">
    <property type="entry name" value="Netrin_module_non-TIMP"/>
</dbReference>
<evidence type="ECO:0000313" key="7">
    <source>
        <dbReference type="Proteomes" id="UP001163046"/>
    </source>
</evidence>
<feature type="signal peptide" evidence="4">
    <location>
        <begin position="1"/>
        <end position="19"/>
    </location>
</feature>
<dbReference type="SMART" id="SM00063">
    <property type="entry name" value="FRI"/>
    <property type="match status" value="1"/>
</dbReference>
<dbReference type="PROSITE" id="PS50038">
    <property type="entry name" value="FZ"/>
    <property type="match status" value="1"/>
</dbReference>
<comment type="caution">
    <text evidence="3">Lacks conserved residue(s) required for the propagation of feature annotation.</text>
</comment>
<name>A0A9X0CLG3_9CNID</name>
<gene>
    <name evidence="6" type="ORF">OS493_024350</name>
</gene>
<evidence type="ECO:0000256" key="1">
    <source>
        <dbReference type="ARBA" id="ARBA00022473"/>
    </source>
</evidence>
<evidence type="ECO:0000256" key="4">
    <source>
        <dbReference type="SAM" id="SignalP"/>
    </source>
</evidence>
<dbReference type="AlphaFoldDB" id="A0A9X0CLG3"/>
<evidence type="ECO:0000256" key="2">
    <source>
        <dbReference type="ARBA" id="ARBA00023157"/>
    </source>
</evidence>
<proteinExistence type="predicted"/>
<evidence type="ECO:0000259" key="5">
    <source>
        <dbReference type="PROSITE" id="PS50038"/>
    </source>
</evidence>
<dbReference type="InterPro" id="IPR015526">
    <property type="entry name" value="Frizzled/SFRP"/>
</dbReference>
<dbReference type="InterPro" id="IPR008993">
    <property type="entry name" value="TIMP-like_OB-fold"/>
</dbReference>
<keyword evidence="2" id="KW-1015">Disulfide bond</keyword>
<dbReference type="Gene3D" id="1.10.2000.10">
    <property type="entry name" value="Frizzled cysteine-rich domain"/>
    <property type="match status" value="1"/>
</dbReference>
<evidence type="ECO:0000256" key="3">
    <source>
        <dbReference type="PROSITE-ProRule" id="PRU00090"/>
    </source>
</evidence>
<keyword evidence="7" id="KW-1185">Reference proteome</keyword>
<dbReference type="OrthoDB" id="5946121at2759"/>
<comment type="caution">
    <text evidence="6">The sequence shown here is derived from an EMBL/GenBank/DDBJ whole genome shotgun (WGS) entry which is preliminary data.</text>
</comment>
<dbReference type="Pfam" id="PF01759">
    <property type="entry name" value="NTR"/>
    <property type="match status" value="1"/>
</dbReference>
<dbReference type="GO" id="GO:0035567">
    <property type="term" value="P:non-canonical Wnt signaling pathway"/>
    <property type="evidence" value="ECO:0007669"/>
    <property type="project" value="TreeGrafter"/>
</dbReference>
<dbReference type="EMBL" id="MU827320">
    <property type="protein sequence ID" value="KAJ7357543.1"/>
    <property type="molecule type" value="Genomic_DNA"/>
</dbReference>
<feature type="chain" id="PRO_5041000769" description="FZ domain-containing protein" evidence="4">
    <location>
        <begin position="20"/>
        <end position="291"/>
    </location>
</feature>
<dbReference type="SUPFAM" id="SSF50242">
    <property type="entry name" value="TIMP-like"/>
    <property type="match status" value="1"/>
</dbReference>
<dbReference type="PANTHER" id="PTHR11309">
    <property type="entry name" value="FRIZZLED"/>
    <property type="match status" value="1"/>
</dbReference>
<dbReference type="GO" id="GO:0005615">
    <property type="term" value="C:extracellular space"/>
    <property type="evidence" value="ECO:0007669"/>
    <property type="project" value="TreeGrafter"/>
</dbReference>
<dbReference type="Gene3D" id="2.40.50.120">
    <property type="match status" value="1"/>
</dbReference>
<evidence type="ECO:0000313" key="6">
    <source>
        <dbReference type="EMBL" id="KAJ7357543.1"/>
    </source>
</evidence>
<keyword evidence="1" id="KW-0217">Developmental protein</keyword>
<dbReference type="Proteomes" id="UP001163046">
    <property type="component" value="Unassembled WGS sequence"/>
</dbReference>
<organism evidence="6 7">
    <name type="scientific">Desmophyllum pertusum</name>
    <dbReference type="NCBI Taxonomy" id="174260"/>
    <lineage>
        <taxon>Eukaryota</taxon>
        <taxon>Metazoa</taxon>
        <taxon>Cnidaria</taxon>
        <taxon>Anthozoa</taxon>
        <taxon>Hexacorallia</taxon>
        <taxon>Scleractinia</taxon>
        <taxon>Caryophylliina</taxon>
        <taxon>Caryophylliidae</taxon>
        <taxon>Desmophyllum</taxon>
    </lineage>
</organism>
<protein>
    <recommendedName>
        <fullName evidence="5">FZ domain-containing protein</fullName>
    </recommendedName>
</protein>
<dbReference type="InterPro" id="IPR020067">
    <property type="entry name" value="Frizzled_dom"/>
</dbReference>
<feature type="domain" description="FZ" evidence="5">
    <location>
        <begin position="24"/>
        <end position="151"/>
    </location>
</feature>
<dbReference type="SUPFAM" id="SSF63501">
    <property type="entry name" value="Frizzled cysteine-rich domain"/>
    <property type="match status" value="1"/>
</dbReference>
<dbReference type="InterPro" id="IPR036790">
    <property type="entry name" value="Frizzled_dom_sf"/>
</dbReference>